<gene>
    <name evidence="3" type="ORF">COEREDRAFT_11201</name>
</gene>
<keyword evidence="2" id="KW-0472">Membrane</keyword>
<dbReference type="EMBL" id="KZ303530">
    <property type="protein sequence ID" value="PIA13604.1"/>
    <property type="molecule type" value="Genomic_DNA"/>
</dbReference>
<keyword evidence="4" id="KW-1185">Reference proteome</keyword>
<evidence type="ECO:0008006" key="5">
    <source>
        <dbReference type="Google" id="ProtNLM"/>
    </source>
</evidence>
<dbReference type="OrthoDB" id="5570013at2759"/>
<feature type="region of interest" description="Disordered" evidence="1">
    <location>
        <begin position="17"/>
        <end position="54"/>
    </location>
</feature>
<evidence type="ECO:0000313" key="3">
    <source>
        <dbReference type="EMBL" id="PIA13604.1"/>
    </source>
</evidence>
<keyword evidence="2" id="KW-1133">Transmembrane helix</keyword>
<protein>
    <recommendedName>
        <fullName evidence="5">Adhesin domain-containing protein</fullName>
    </recommendedName>
</protein>
<proteinExistence type="predicted"/>
<keyword evidence="2" id="KW-0812">Transmembrane</keyword>
<reference evidence="3 4" key="1">
    <citation type="journal article" date="2015" name="Genome Biol. Evol.">
        <title>Phylogenomic analyses indicate that early fungi evolved digesting cell walls of algal ancestors of land plants.</title>
        <authorList>
            <person name="Chang Y."/>
            <person name="Wang S."/>
            <person name="Sekimoto S."/>
            <person name="Aerts A.L."/>
            <person name="Choi C."/>
            <person name="Clum A."/>
            <person name="LaButti K.M."/>
            <person name="Lindquist E.A."/>
            <person name="Yee Ngan C."/>
            <person name="Ohm R.A."/>
            <person name="Salamov A.A."/>
            <person name="Grigoriev I.V."/>
            <person name="Spatafora J.W."/>
            <person name="Berbee M.L."/>
        </authorList>
    </citation>
    <scope>NUCLEOTIDE SEQUENCE [LARGE SCALE GENOMIC DNA]</scope>
    <source>
        <strain evidence="3 4">NRRL 1564</strain>
    </source>
</reference>
<organism evidence="3 4">
    <name type="scientific">Coemansia reversa (strain ATCC 12441 / NRRL 1564)</name>
    <dbReference type="NCBI Taxonomy" id="763665"/>
    <lineage>
        <taxon>Eukaryota</taxon>
        <taxon>Fungi</taxon>
        <taxon>Fungi incertae sedis</taxon>
        <taxon>Zoopagomycota</taxon>
        <taxon>Kickxellomycotina</taxon>
        <taxon>Kickxellomycetes</taxon>
        <taxon>Kickxellales</taxon>
        <taxon>Kickxellaceae</taxon>
        <taxon>Coemansia</taxon>
    </lineage>
</organism>
<dbReference type="Proteomes" id="UP000242474">
    <property type="component" value="Unassembled WGS sequence"/>
</dbReference>
<evidence type="ECO:0000256" key="1">
    <source>
        <dbReference type="SAM" id="MobiDB-lite"/>
    </source>
</evidence>
<dbReference type="AlphaFoldDB" id="A0A2G5B3M6"/>
<name>A0A2G5B3M6_COERN</name>
<evidence type="ECO:0000313" key="4">
    <source>
        <dbReference type="Proteomes" id="UP000242474"/>
    </source>
</evidence>
<sequence length="546" mass="58736">MVLPLFCTLFGGSKNKIQMQGSRNQHHGRSGRSNGNGRKRAAEPEQFPPLTEEANPPPYVIANESSHILTAPEGSSNPNVVSLNPTEYYHPASFPGYTVVQVANGDESEALLRRSTTNATSRGARRERTRRLRRTRGMSCGRCCGALSGCFCFIIGALMVWGFLSTVLYVVRHALPGSWDWQCHGLVSQHNHTYSFPAGAPLRLQSSHGMSMTDVYIEQHSALENPEILVRAVVEANPLNWQNWITVDTHTASTDEKEGENRGESTLAVRIQRQQLEWPRNCVRSTLHISVPGLDSNGTITPFLQVVAGTGRLQMIDVGRLALDNFGVDMHDGVLLLRNATVQGAMEVLTSNSRIDATDVAAGTRLRLSTTNGAVMLKRTTAGTSLAVGTTSAAVRAVDVSAPLVTLHTVNAPIAVYGLTADKQLAMSAPNGAIRGTVTIGDELQAHASNAHVALNIVAAEEHSAESRHHRISVRSSNAEVGLSLTGIRGSFDVQTSNSRALVEGPDDLISYTQKSPTIISGTVGDADAGKIEVVTSNSKARLRFE</sequence>
<evidence type="ECO:0000256" key="2">
    <source>
        <dbReference type="SAM" id="Phobius"/>
    </source>
</evidence>
<accession>A0A2G5B3M6</accession>
<feature type="transmembrane region" description="Helical" evidence="2">
    <location>
        <begin position="140"/>
        <end position="164"/>
    </location>
</feature>